<dbReference type="SMART" id="SM00233">
    <property type="entry name" value="PH"/>
    <property type="match status" value="2"/>
</dbReference>
<name>A0ABD0K4N1_9CAEN</name>
<dbReference type="SUPFAM" id="SSF50729">
    <property type="entry name" value="PH domain-like"/>
    <property type="match status" value="2"/>
</dbReference>
<dbReference type="SUPFAM" id="SSF54236">
    <property type="entry name" value="Ubiquitin-like"/>
    <property type="match status" value="1"/>
</dbReference>
<keyword evidence="2 3" id="KW-0175">Coiled coil</keyword>
<feature type="domain" description="MyTH4" evidence="7">
    <location>
        <begin position="961"/>
        <end position="1156"/>
    </location>
</feature>
<feature type="compositionally biased region" description="Basic and acidic residues" evidence="4">
    <location>
        <begin position="408"/>
        <end position="421"/>
    </location>
</feature>
<feature type="region of interest" description="Disordered" evidence="4">
    <location>
        <begin position="1319"/>
        <end position="1349"/>
    </location>
</feature>
<feature type="domain" description="FERM" evidence="6">
    <location>
        <begin position="1167"/>
        <end position="1662"/>
    </location>
</feature>
<dbReference type="InterPro" id="IPR019749">
    <property type="entry name" value="Band_41_domain"/>
</dbReference>
<dbReference type="PANTHER" id="PTHR22903">
    <property type="entry name" value="PLEKHH PROTEIN"/>
    <property type="match status" value="1"/>
</dbReference>
<comment type="caution">
    <text evidence="8">The sequence shown here is derived from an EMBL/GenBank/DDBJ whole genome shotgun (WGS) entry which is preliminary data.</text>
</comment>
<dbReference type="CDD" id="cd13282">
    <property type="entry name" value="PH1_PLEKHH1_PLEKHH2"/>
    <property type="match status" value="1"/>
</dbReference>
<dbReference type="PROSITE" id="PS51016">
    <property type="entry name" value="MYTH4"/>
    <property type="match status" value="1"/>
</dbReference>
<dbReference type="InterPro" id="IPR011993">
    <property type="entry name" value="PH-like_dom_sf"/>
</dbReference>
<evidence type="ECO:0000313" key="9">
    <source>
        <dbReference type="Proteomes" id="UP001519460"/>
    </source>
</evidence>
<accession>A0ABD0K4N1</accession>
<dbReference type="FunFam" id="2.30.29.30:FF:000286">
    <property type="entry name" value="PH-protein kinase domain containing protein"/>
    <property type="match status" value="1"/>
</dbReference>
<dbReference type="PROSITE" id="PS50057">
    <property type="entry name" value="FERM_3"/>
    <property type="match status" value="1"/>
</dbReference>
<dbReference type="Gene3D" id="1.20.80.10">
    <property type="match status" value="1"/>
</dbReference>
<feature type="region of interest" description="Disordered" evidence="4">
    <location>
        <begin position="385"/>
        <end position="429"/>
    </location>
</feature>
<dbReference type="InterPro" id="IPR001849">
    <property type="entry name" value="PH_domain"/>
</dbReference>
<dbReference type="Gene3D" id="1.25.40.530">
    <property type="entry name" value="MyTH4 domain"/>
    <property type="match status" value="1"/>
</dbReference>
<evidence type="ECO:0008006" key="10">
    <source>
        <dbReference type="Google" id="ProtNLM"/>
    </source>
</evidence>
<keyword evidence="9" id="KW-1185">Reference proteome</keyword>
<dbReference type="EMBL" id="JACVVK020000249">
    <property type="protein sequence ID" value="KAK7482214.1"/>
    <property type="molecule type" value="Genomic_DNA"/>
</dbReference>
<dbReference type="SMART" id="SM00139">
    <property type="entry name" value="MyTH4"/>
    <property type="match status" value="1"/>
</dbReference>
<proteinExistence type="predicted"/>
<feature type="region of interest" description="Disordered" evidence="4">
    <location>
        <begin position="1501"/>
        <end position="1548"/>
    </location>
</feature>
<evidence type="ECO:0000259" key="6">
    <source>
        <dbReference type="PROSITE" id="PS50057"/>
    </source>
</evidence>
<reference evidence="8 9" key="1">
    <citation type="journal article" date="2023" name="Sci. Data">
        <title>Genome assembly of the Korean intertidal mud-creeper Batillaria attramentaria.</title>
        <authorList>
            <person name="Patra A.K."/>
            <person name="Ho P.T."/>
            <person name="Jun S."/>
            <person name="Lee S.J."/>
            <person name="Kim Y."/>
            <person name="Won Y.J."/>
        </authorList>
    </citation>
    <scope>NUCLEOTIDE SEQUENCE [LARGE SCALE GENOMIC DNA]</scope>
    <source>
        <strain evidence="8">Wonlab-2016</strain>
    </source>
</reference>
<dbReference type="InterPro" id="IPR019748">
    <property type="entry name" value="FERM_central"/>
</dbReference>
<dbReference type="Pfam" id="PF00373">
    <property type="entry name" value="FERM_M"/>
    <property type="match status" value="1"/>
</dbReference>
<organism evidence="8 9">
    <name type="scientific">Batillaria attramentaria</name>
    <dbReference type="NCBI Taxonomy" id="370345"/>
    <lineage>
        <taxon>Eukaryota</taxon>
        <taxon>Metazoa</taxon>
        <taxon>Spiralia</taxon>
        <taxon>Lophotrochozoa</taxon>
        <taxon>Mollusca</taxon>
        <taxon>Gastropoda</taxon>
        <taxon>Caenogastropoda</taxon>
        <taxon>Sorbeoconcha</taxon>
        <taxon>Cerithioidea</taxon>
        <taxon>Batillariidae</taxon>
        <taxon>Batillaria</taxon>
    </lineage>
</organism>
<dbReference type="InterPro" id="IPR029071">
    <property type="entry name" value="Ubiquitin-like_domsf"/>
</dbReference>
<keyword evidence="1" id="KW-0677">Repeat</keyword>
<dbReference type="Pfam" id="PF21989">
    <property type="entry name" value="RA_2"/>
    <property type="match status" value="1"/>
</dbReference>
<dbReference type="Proteomes" id="UP001519460">
    <property type="component" value="Unassembled WGS sequence"/>
</dbReference>
<feature type="domain" description="PH" evidence="5">
    <location>
        <begin position="713"/>
        <end position="807"/>
    </location>
</feature>
<protein>
    <recommendedName>
        <fullName evidence="10">Pleckstrin homology domain-containing family H member 2</fullName>
    </recommendedName>
</protein>
<sequence length="1670" mass="187658">MKSQCCMQLAREQASLIVALNFCIGKNLCLQYGCAARERLDVVPVVRTERKRKRNLRSEKMEEGGNPTQIYSRYLDVQKVLCALLFVCGPFVKSRRKRLLVSELLLRPSPQHMHQAAKRPAWQTFSAKRDGTRDVSWKGGFTPVPLSNPSELGKLSRGTHMSDLEDKLHASQQRAEAAEQQSSHFDDLYGFTTTAHLSAGERPRPLCEVVVSSVPRISAPAKCLDYVPSCEFSSSASGDHFEPQDLHAGKRPRGDISLLILLTGAWLHLMEQQLAAMNWKPGDLENRVQELERQVQERDRTIRDLELQVEEQKLQRQHDARQVEEKAQRIKDWVTCKLQELESENSLLVRENAELQTQVITLRQRLLALPANAAKEIYRLSIQEGSKSRPLSQCSDTPDLPDSSLMESNHEEDTSEQKDSSSPDMTDNQIDTVSDIESEDSMGEMDQDLYQEIDANHESIYELKPTGPPQIRIERKLFQGRLFDSLISSSNGSEEMLDPMRLSASHIQENGRLRDGDDGELIIAEDITPINLTPKSATAAFTFQTTAPPSTPTNLINMNFDPTTVTSAATLPRMKDKGKPAPLKLVKSDNMEAPSLSRRHLLSGVDIQVHHYSSEPHDVGTPEKEKRAYAVAHKRSKGWKKTRVQQPSIGHLFQEVHVPVYATLKGKAAQIRSTPFVEESSSDSSGDEEDVVITDRLTTGDRKHPPDEFTMDTLEKCGYLSKLSGKVKTWRRRFFVLRNGELFFYKSQHDVFKKPQGSIVLDSQTKITKSATELAFEITNSKKTYYLTADSPAELERWIRVCQRVLRRQATGNLLDSVDSKAVVKGWITKVKNGVTRRCWCVLLGRHFLYYKSPGDKTPMGQLNLQDAKLEEIEGACDSDDESDVSVPPLHVFAIWPPCQAPTYLVIPTQQEKDSWLYHLTVAAGGGTGAVGTDYEQFIAKLMQVNADPNSGLWKHPLMLYTKEPLREPLTTLPSIELQRKALELFKTLYQFMNTAIESPSVEFHVRLAQSMLGWCLEHPELQNEMYCQLIRQTSRHPSQPKTAVQSLLLCGKHSWFLCDGSPTSPTSSVVDLTDSKLNPAPHALTQGWQLLSLAVSLFTPKQTVTWLLKVHLHRHADPRSEVGKYAIYCQRALERTMVKGTREAAPSRMEVMSMLLRHPYHHSQPISIPVHFLQDSYQVVSFDGSTTVSEFIQSLNKMIGVRDPAQSGFALFADDPTGEGMELCLEGHLKVCDVISKWEQAHNAHASADSSEDSSRTIRLLYKNRLYFKSYYRQETEKEKLLLAYQVNEEIVHGRFPLNRDLALELASLMTQVEYGDLRSSDQTQHHSGTTPSPTSMASASGPGAPTPTQQVLEAALERFYPARFMDRSQNGLRQLQEGLCERWRSLRGRSAADCVRVYLAVARKWQFFGATVFPAKSDLNDLRSSALGARALCVICLCIKDAHWPLGRWHRRLGTVIRSGVAQVTSRRDVARGVFLPSFLQPSAACCFVSLFPIDTTCGDPGGPRDNSAPADGGEEKRPKPTTSPRYGREQLSERPSPPPQRLIAPSQGPLIHPLCGVKNGPTLVVTTTEEDVWLAVQEDGVSVLDYQSMQPVALYDYKSIMTFGGWRDDFMIVVTQLIESAPHHYEHRTEKFLFCMSKAKIHEITVLIASYINAKLQQQSPEGANSE</sequence>
<dbReference type="SUPFAM" id="SSF47031">
    <property type="entry name" value="Second domain of FERM"/>
    <property type="match status" value="1"/>
</dbReference>
<dbReference type="PANTHER" id="PTHR22903:SF8">
    <property type="entry name" value="MAX-1A"/>
    <property type="match status" value="1"/>
</dbReference>
<evidence type="ECO:0000256" key="2">
    <source>
        <dbReference type="ARBA" id="ARBA00023054"/>
    </source>
</evidence>
<feature type="region of interest" description="Disordered" evidence="4">
    <location>
        <begin position="672"/>
        <end position="707"/>
    </location>
</feature>
<dbReference type="Pfam" id="PF00169">
    <property type="entry name" value="PH"/>
    <property type="match status" value="2"/>
</dbReference>
<dbReference type="InterPro" id="IPR000857">
    <property type="entry name" value="MyTH4_dom"/>
</dbReference>
<feature type="domain" description="PH" evidence="5">
    <location>
        <begin position="821"/>
        <end position="925"/>
    </location>
</feature>
<dbReference type="Gene3D" id="3.10.20.90">
    <property type="entry name" value="Phosphatidylinositol 3-kinase Catalytic Subunit, Chain A, domain 1"/>
    <property type="match status" value="1"/>
</dbReference>
<dbReference type="InterPro" id="IPR000299">
    <property type="entry name" value="FERM_domain"/>
</dbReference>
<dbReference type="PROSITE" id="PS50003">
    <property type="entry name" value="PH_DOMAIN"/>
    <property type="match status" value="2"/>
</dbReference>
<dbReference type="SMART" id="SM00295">
    <property type="entry name" value="B41"/>
    <property type="match status" value="1"/>
</dbReference>
<dbReference type="CDD" id="cd14473">
    <property type="entry name" value="FERM_B-lobe"/>
    <property type="match status" value="1"/>
</dbReference>
<evidence type="ECO:0000259" key="7">
    <source>
        <dbReference type="PROSITE" id="PS51016"/>
    </source>
</evidence>
<evidence type="ECO:0000256" key="1">
    <source>
        <dbReference type="ARBA" id="ARBA00022737"/>
    </source>
</evidence>
<evidence type="ECO:0000256" key="4">
    <source>
        <dbReference type="SAM" id="MobiDB-lite"/>
    </source>
</evidence>
<dbReference type="InterPro" id="IPR014352">
    <property type="entry name" value="FERM/acyl-CoA-bd_prot_sf"/>
</dbReference>
<evidence type="ECO:0000256" key="3">
    <source>
        <dbReference type="SAM" id="Coils"/>
    </source>
</evidence>
<evidence type="ECO:0000313" key="8">
    <source>
        <dbReference type="EMBL" id="KAK7482214.1"/>
    </source>
</evidence>
<dbReference type="Pfam" id="PF00784">
    <property type="entry name" value="MyTH4"/>
    <property type="match status" value="2"/>
</dbReference>
<dbReference type="CDD" id="cd00821">
    <property type="entry name" value="PH"/>
    <property type="match status" value="1"/>
</dbReference>
<dbReference type="Gene3D" id="2.30.29.30">
    <property type="entry name" value="Pleckstrin-homology domain (PH domain)/Phosphotyrosine-binding domain (PTB)"/>
    <property type="match status" value="3"/>
</dbReference>
<dbReference type="InterPro" id="IPR035963">
    <property type="entry name" value="FERM_2"/>
</dbReference>
<dbReference type="CDD" id="cd17094">
    <property type="entry name" value="FERM_F1_Max1_like"/>
    <property type="match status" value="1"/>
</dbReference>
<dbReference type="InterPro" id="IPR038185">
    <property type="entry name" value="MyTH4_dom_sf"/>
</dbReference>
<gene>
    <name evidence="8" type="ORF">BaRGS_00026563</name>
</gene>
<feature type="compositionally biased region" description="Low complexity" evidence="4">
    <location>
        <begin position="1329"/>
        <end position="1349"/>
    </location>
</feature>
<feature type="compositionally biased region" description="Basic and acidic residues" evidence="4">
    <location>
        <begin position="698"/>
        <end position="707"/>
    </location>
</feature>
<evidence type="ECO:0000259" key="5">
    <source>
        <dbReference type="PROSITE" id="PS50003"/>
    </source>
</evidence>
<feature type="coiled-coil region" evidence="3">
    <location>
        <begin position="288"/>
        <end position="358"/>
    </location>
</feature>
<feature type="compositionally biased region" description="Polar residues" evidence="4">
    <location>
        <begin position="385"/>
        <end position="396"/>
    </location>
</feature>